<feature type="signal peptide" evidence="11">
    <location>
        <begin position="1"/>
        <end position="28"/>
    </location>
</feature>
<comment type="similarity">
    <text evidence="2">Belongs to the bacterial secretin family. GSP D subfamily.</text>
</comment>
<organism evidence="15 16">
    <name type="scientific">Sedimenticola selenatireducens</name>
    <dbReference type="NCBI Taxonomy" id="191960"/>
    <lineage>
        <taxon>Bacteria</taxon>
        <taxon>Pseudomonadati</taxon>
        <taxon>Pseudomonadota</taxon>
        <taxon>Gammaproteobacteria</taxon>
        <taxon>Chromatiales</taxon>
        <taxon>Sedimenticolaceae</taxon>
        <taxon>Sedimenticola</taxon>
    </lineage>
</organism>
<dbReference type="InterPro" id="IPR005644">
    <property type="entry name" value="NolW-like"/>
</dbReference>
<dbReference type="Gene3D" id="3.30.1370.120">
    <property type="match status" value="2"/>
</dbReference>
<dbReference type="GO" id="GO:0015628">
    <property type="term" value="P:protein secretion by the type II secretion system"/>
    <property type="evidence" value="ECO:0007669"/>
    <property type="project" value="InterPro"/>
</dbReference>
<dbReference type="GO" id="GO:0009279">
    <property type="term" value="C:cell outer membrane"/>
    <property type="evidence" value="ECO:0007669"/>
    <property type="project" value="UniProtKB-SubCell"/>
</dbReference>
<dbReference type="PRINTS" id="PR00811">
    <property type="entry name" value="BCTERIALGSPD"/>
</dbReference>
<name>A0A2N6CST0_9GAMM</name>
<dbReference type="RefSeq" id="WP_273440664.1">
    <property type="nucleotide sequence ID" value="NZ_PKUN01000027.1"/>
</dbReference>
<evidence type="ECO:0000259" key="14">
    <source>
        <dbReference type="Pfam" id="PF21305"/>
    </source>
</evidence>
<feature type="chain" id="PRO_5014814637" evidence="11">
    <location>
        <begin position="29"/>
        <end position="734"/>
    </location>
</feature>
<dbReference type="Pfam" id="PF00263">
    <property type="entry name" value="Secretin"/>
    <property type="match status" value="1"/>
</dbReference>
<accession>A0A2N6CST0</accession>
<feature type="domain" description="Type II/III secretion system secretin-like" evidence="12">
    <location>
        <begin position="539"/>
        <end position="704"/>
    </location>
</feature>
<dbReference type="InterPro" id="IPR038591">
    <property type="entry name" value="NolW-like_sf"/>
</dbReference>
<sequence length="734" mass="78724">MKINTKCNAFIVRGITTTFLTLLMTACASTPQDGSTAAGAETTVATVTKSAADTGGGGIEPGLTAAHGDVTNGVSQGRKSELIKGSGRFFDAQAARKSIFKTRNGEYNLKFEDAKLSEVVKTIMGDILGLNYTMDEKIVGQVFMQTGNPLAKEDLLPALETLLSRYGAVIISEGGMYSVVPEATGLSTLFAPQSNLLTDRGYQNIIIPLRYIAAEEMRKILESLHTAKKGVVTDQHRNLLMVSGTPADLREYLRTVEVFDIDQMDGMSVGLFRLEVVEVKAVKRELEAILEALAGESGRQMVRLLEIERINSLLAISPQPKYLRDIDEWIDRLDRAELTAGRGMYVYFVQNGDASKMASVLQQLTTGGRSTGSPVPRPLRAEAGVAELEQRAPAVNQAANAAGAAGAPSVAAPKQVMFPGSGPANEAATISISEVNIIADEERNALVILATPEEYAQVEKAIRKLDITPNQVLVEASIIEVTLTDEFSFGLEWFFRNNRGSKTGTTQLDLGAAGIAAIVPGFSYSLVDAADKIGFVLNALAADTRLNVISSPSLMVLDNKTATITVGDQVPIRTSETVSQGTSGDNPVITSSIQFRDTGVTLEVTPRINNGGKVIMDIRQEVSSVDRTTTSSIDSPTINQREIKTSVAIQSGETIVLGGLIQDDKQNSESGLPGIRKVPVIGWFFGAESETNTRTELLVLITPTAILDDSDARAATEELKGKMKGLERVNYSVR</sequence>
<dbReference type="InterPro" id="IPR013356">
    <property type="entry name" value="T2SS_GspD"/>
</dbReference>
<proteinExistence type="inferred from homology"/>
<protein>
    <submittedName>
        <fullName evidence="15">Type II secretion system protein GspD</fullName>
    </submittedName>
</protein>
<evidence type="ECO:0000259" key="12">
    <source>
        <dbReference type="Pfam" id="PF00263"/>
    </source>
</evidence>
<dbReference type="InterPro" id="IPR001775">
    <property type="entry name" value="GspD/PilQ"/>
</dbReference>
<keyword evidence="5" id="KW-0812">Transmembrane</keyword>
<evidence type="ECO:0000256" key="10">
    <source>
        <dbReference type="RuleBase" id="RU004004"/>
    </source>
</evidence>
<dbReference type="GO" id="GO:0015627">
    <property type="term" value="C:type II protein secretion system complex"/>
    <property type="evidence" value="ECO:0007669"/>
    <property type="project" value="InterPro"/>
</dbReference>
<feature type="domain" description="GspD-like N0" evidence="14">
    <location>
        <begin position="109"/>
        <end position="178"/>
    </location>
</feature>
<keyword evidence="9" id="KW-0998">Cell outer membrane</keyword>
<dbReference type="PRINTS" id="PR01032">
    <property type="entry name" value="PHAGEIV"/>
</dbReference>
<keyword evidence="6 11" id="KW-0732">Signal</keyword>
<dbReference type="NCBIfam" id="TIGR02517">
    <property type="entry name" value="type_II_gspD"/>
    <property type="match status" value="1"/>
</dbReference>
<evidence type="ECO:0000256" key="7">
    <source>
        <dbReference type="ARBA" id="ARBA00022927"/>
    </source>
</evidence>
<evidence type="ECO:0000256" key="3">
    <source>
        <dbReference type="ARBA" id="ARBA00022448"/>
    </source>
</evidence>
<evidence type="ECO:0000256" key="6">
    <source>
        <dbReference type="ARBA" id="ARBA00022729"/>
    </source>
</evidence>
<keyword evidence="7" id="KW-0653">Protein transport</keyword>
<dbReference type="PROSITE" id="PS51257">
    <property type="entry name" value="PROKAR_LIPOPROTEIN"/>
    <property type="match status" value="1"/>
</dbReference>
<dbReference type="EMBL" id="PKUN01000027">
    <property type="protein sequence ID" value="PLX60157.1"/>
    <property type="molecule type" value="Genomic_DNA"/>
</dbReference>
<dbReference type="PANTHER" id="PTHR30332:SF25">
    <property type="entry name" value="SECRETIN XPSD"/>
    <property type="match status" value="1"/>
</dbReference>
<dbReference type="Pfam" id="PF21305">
    <property type="entry name" value="type_II_gspD_N0"/>
    <property type="match status" value="1"/>
</dbReference>
<reference evidence="15 16" key="1">
    <citation type="submission" date="2017-11" db="EMBL/GenBank/DDBJ databases">
        <title>Genome-resolved metagenomics identifies genetic mobility, metabolic interactions, and unexpected diversity in perchlorate-reducing communities.</title>
        <authorList>
            <person name="Barnum T.P."/>
            <person name="Figueroa I.A."/>
            <person name="Carlstrom C.I."/>
            <person name="Lucas L.N."/>
            <person name="Engelbrektson A.L."/>
            <person name="Coates J.D."/>
        </authorList>
    </citation>
    <scope>NUCLEOTIDE SEQUENCE [LARGE SCALE GENOMIC DNA]</scope>
    <source>
        <strain evidence="15">BM301</strain>
    </source>
</reference>
<keyword evidence="8" id="KW-0472">Membrane</keyword>
<evidence type="ECO:0000313" key="15">
    <source>
        <dbReference type="EMBL" id="PLX60157.1"/>
    </source>
</evidence>
<gene>
    <name evidence="15" type="primary">gspD</name>
    <name evidence="15" type="ORF">C0630_16675</name>
</gene>
<evidence type="ECO:0000256" key="11">
    <source>
        <dbReference type="SAM" id="SignalP"/>
    </source>
</evidence>
<dbReference type="InterPro" id="IPR050810">
    <property type="entry name" value="Bact_Secretion_Sys_Channel"/>
</dbReference>
<dbReference type="PANTHER" id="PTHR30332">
    <property type="entry name" value="PROBABLE GENERAL SECRETION PATHWAY PROTEIN D"/>
    <property type="match status" value="1"/>
</dbReference>
<keyword evidence="3 10" id="KW-0813">Transport</keyword>
<evidence type="ECO:0000256" key="8">
    <source>
        <dbReference type="ARBA" id="ARBA00023136"/>
    </source>
</evidence>
<evidence type="ECO:0000256" key="9">
    <source>
        <dbReference type="ARBA" id="ARBA00023237"/>
    </source>
</evidence>
<feature type="domain" description="NolW-like" evidence="13">
    <location>
        <begin position="346"/>
        <end position="471"/>
    </location>
</feature>
<comment type="subcellular location">
    <subcellularLocation>
        <location evidence="1 10">Cell outer membrane</location>
    </subcellularLocation>
</comment>
<dbReference type="Pfam" id="PF03958">
    <property type="entry name" value="Secretin_N"/>
    <property type="match status" value="2"/>
</dbReference>
<evidence type="ECO:0000259" key="13">
    <source>
        <dbReference type="Pfam" id="PF03958"/>
    </source>
</evidence>
<keyword evidence="4" id="KW-1134">Transmembrane beta strand</keyword>
<evidence type="ECO:0000313" key="16">
    <source>
        <dbReference type="Proteomes" id="UP000235015"/>
    </source>
</evidence>
<dbReference type="Gene3D" id="3.55.50.30">
    <property type="match status" value="1"/>
</dbReference>
<evidence type="ECO:0000256" key="2">
    <source>
        <dbReference type="ARBA" id="ARBA00006980"/>
    </source>
</evidence>
<dbReference type="Proteomes" id="UP000235015">
    <property type="component" value="Unassembled WGS sequence"/>
</dbReference>
<evidence type="ECO:0000256" key="4">
    <source>
        <dbReference type="ARBA" id="ARBA00022452"/>
    </source>
</evidence>
<evidence type="ECO:0000256" key="5">
    <source>
        <dbReference type="ARBA" id="ARBA00022692"/>
    </source>
</evidence>
<evidence type="ECO:0000256" key="1">
    <source>
        <dbReference type="ARBA" id="ARBA00004442"/>
    </source>
</evidence>
<feature type="domain" description="NolW-like" evidence="13">
    <location>
        <begin position="206"/>
        <end position="263"/>
    </location>
</feature>
<comment type="caution">
    <text evidence="15">The sequence shown here is derived from an EMBL/GenBank/DDBJ whole genome shotgun (WGS) entry which is preliminary data.</text>
</comment>
<dbReference type="InterPro" id="IPR004846">
    <property type="entry name" value="T2SS/T3SS_dom"/>
</dbReference>
<dbReference type="InterPro" id="IPR049371">
    <property type="entry name" value="GspD-like_N0"/>
</dbReference>
<dbReference type="AlphaFoldDB" id="A0A2N6CST0"/>